<dbReference type="eggNOG" id="ENOG502R6MM">
    <property type="taxonomic scope" value="Eukaryota"/>
</dbReference>
<dbReference type="EnsemblPlants" id="OMERI07G15200.1">
    <property type="protein sequence ID" value="OMERI07G15200.1"/>
    <property type="gene ID" value="OMERI07G15200"/>
</dbReference>
<accession>A0A0E0ED00</accession>
<evidence type="ECO:0000313" key="4">
    <source>
        <dbReference type="Proteomes" id="UP000008021"/>
    </source>
</evidence>
<dbReference type="HOGENOM" id="CLU_017797_0_0_1"/>
<protein>
    <recommendedName>
        <fullName evidence="2">F-box domain-containing protein</fullName>
    </recommendedName>
</protein>
<dbReference type="Proteomes" id="UP000008021">
    <property type="component" value="Chromosome 7"/>
</dbReference>
<reference evidence="3" key="1">
    <citation type="submission" date="2015-04" db="UniProtKB">
        <authorList>
            <consortium name="EnsemblPlants"/>
        </authorList>
    </citation>
    <scope>IDENTIFICATION</scope>
</reference>
<dbReference type="AlphaFoldDB" id="A0A0E0ED00"/>
<dbReference type="Gramene" id="OMERI07G15200.1">
    <property type="protein sequence ID" value="OMERI07G15200.1"/>
    <property type="gene ID" value="OMERI07G15200"/>
</dbReference>
<feature type="region of interest" description="Disordered" evidence="1">
    <location>
        <begin position="603"/>
        <end position="626"/>
    </location>
</feature>
<feature type="domain" description="F-box" evidence="2">
    <location>
        <begin position="24"/>
        <end position="65"/>
    </location>
</feature>
<evidence type="ECO:0000259" key="2">
    <source>
        <dbReference type="SMART" id="SM00256"/>
    </source>
</evidence>
<sequence length="865" mass="95700">MASPDQPVPHRSEAPEPPRQLPALTDELLEEIFLRIGSPADLARASSACVSFRRLIAGRHFLRRYRSVHHRPLLLGFVHLGGFEPAQPPHPSAPVARALAAAADFSFGRLLRPEDGREAGTPATPATGSPGPVERYARRRGVFFPDLAACDPLSRRYVLLAPIPDGLVASAQMQERNLKGFEAFLAPCGDEEATLRVIGRALDASKLVVFVFSSTSGQWSIGASTSWDALELTLPPPPPPGDYMLQRGHYCAYGCFFWKLNRNNKLLMLDLSKMKFSTVDLPTDHVEEHVVIVEAGEGRLGMLSGMDSGRGGPVYYFIRQNKGHGVQEWQMENIVEIMGQLSMVCDYSTIGTIEGFVLLYCLQKSLAPAPSIQYFSLDVRTMNLERDIIRSQLWASSLPNCHAVDAKLRQGRCLLFGTPAGDYIFSSGGHRHRPAMAPPYRPIRRRLEAPTSPPWDLSALGDELLEEIFVRIGSRADLARASAACASFRRLITARRFLRRYRAAHPALLLGFVHPKGFEPARPPHPGAAAARALLRAANFFFLDYLPPSRRWPGEGWKPCDARDGLVLLECSPGRPRGKWYARRRGGVFPDLAACDPLSRRPAVRAAPSHTPRASRRRRRADAATASPVPRRFDLDAYLAPCGGGDGDQAATFRVICKAHSVLGLVVFVFSSDSGQWSIGESTTTWRALNVNAPFFDLGFDQRCSHYCAYGCFYWKLKCQNKLLMLDLTKMRFSTVHLPSDHAKKRVVIVEAGEGRLGMLSYTEDGSGEPVHYYVRHNNGDGAQEWLIENVVLLSKNHLYSAVGAANGCVVLCRVPEGAADVLGADYFSLEVKTMNLEWVSTLNNVCRVYPYVGFPPTLLSQRRI</sequence>
<proteinExistence type="predicted"/>
<organism evidence="3">
    <name type="scientific">Oryza meridionalis</name>
    <dbReference type="NCBI Taxonomy" id="40149"/>
    <lineage>
        <taxon>Eukaryota</taxon>
        <taxon>Viridiplantae</taxon>
        <taxon>Streptophyta</taxon>
        <taxon>Embryophyta</taxon>
        <taxon>Tracheophyta</taxon>
        <taxon>Spermatophyta</taxon>
        <taxon>Magnoliopsida</taxon>
        <taxon>Liliopsida</taxon>
        <taxon>Poales</taxon>
        <taxon>Poaceae</taxon>
        <taxon>BOP clade</taxon>
        <taxon>Oryzoideae</taxon>
        <taxon>Oryzeae</taxon>
        <taxon>Oryzinae</taxon>
        <taxon>Oryza</taxon>
    </lineage>
</organism>
<feature type="region of interest" description="Disordered" evidence="1">
    <location>
        <begin position="1"/>
        <end position="20"/>
    </location>
</feature>
<name>A0A0E0ED00_9ORYZ</name>
<dbReference type="PANTHER" id="PTHR31264">
    <property type="entry name" value="OS07G0554500 PROTEIN-RELATED"/>
    <property type="match status" value="1"/>
</dbReference>
<reference evidence="3" key="2">
    <citation type="submission" date="2018-05" db="EMBL/GenBank/DDBJ databases">
        <title>OmerRS3 (Oryza meridionalis Reference Sequence Version 3).</title>
        <authorList>
            <person name="Zhang J."/>
            <person name="Kudrna D."/>
            <person name="Lee S."/>
            <person name="Talag J."/>
            <person name="Welchert J."/>
            <person name="Wing R.A."/>
        </authorList>
    </citation>
    <scope>NUCLEOTIDE SEQUENCE [LARGE SCALE GENOMIC DNA]</scope>
    <source>
        <strain evidence="3">cv. OR44</strain>
    </source>
</reference>
<dbReference type="InterPro" id="IPR001810">
    <property type="entry name" value="F-box_dom"/>
</dbReference>
<keyword evidence="4" id="KW-1185">Reference proteome</keyword>
<dbReference type="SUPFAM" id="SSF81383">
    <property type="entry name" value="F-box domain"/>
    <property type="match status" value="2"/>
</dbReference>
<feature type="domain" description="F-box" evidence="2">
    <location>
        <begin position="460"/>
        <end position="501"/>
    </location>
</feature>
<dbReference type="PANTHER" id="PTHR31264:SF3">
    <property type="entry name" value="OS07G0554100 PROTEIN"/>
    <property type="match status" value="1"/>
</dbReference>
<evidence type="ECO:0000256" key="1">
    <source>
        <dbReference type="SAM" id="MobiDB-lite"/>
    </source>
</evidence>
<dbReference type="SMART" id="SM00256">
    <property type="entry name" value="FBOX"/>
    <property type="match status" value="2"/>
</dbReference>
<dbReference type="InterPro" id="IPR036047">
    <property type="entry name" value="F-box-like_dom_sf"/>
</dbReference>
<dbReference type="STRING" id="40149.A0A0E0ED00"/>
<evidence type="ECO:0000313" key="3">
    <source>
        <dbReference type="EnsemblPlants" id="OMERI07G15200.1"/>
    </source>
</evidence>